<name>A0A5A8E2C0_CAFRO</name>
<dbReference type="EMBL" id="VLTN01000063">
    <property type="protein sequence ID" value="KAA0147654.1"/>
    <property type="molecule type" value="Genomic_DNA"/>
</dbReference>
<dbReference type="Proteomes" id="UP000324907">
    <property type="component" value="Unassembled WGS sequence"/>
</dbReference>
<evidence type="ECO:0000313" key="1">
    <source>
        <dbReference type="EMBL" id="KAA0147654.1"/>
    </source>
</evidence>
<dbReference type="AlphaFoldDB" id="A0A5A8E2C0"/>
<reference evidence="5 6" key="1">
    <citation type="submission" date="2019-07" db="EMBL/GenBank/DDBJ databases">
        <title>Genomes of Cafeteria roenbergensis.</title>
        <authorList>
            <person name="Fischer M.G."/>
            <person name="Hackl T."/>
            <person name="Roman M."/>
        </authorList>
    </citation>
    <scope>NUCLEOTIDE SEQUENCE [LARGE SCALE GENOMIC DNA]</scope>
    <source>
        <strain evidence="1 6">BVI</strain>
        <strain evidence="2 8">Cflag</strain>
        <strain evidence="4 5">E4-10P</strain>
        <strain evidence="3 7">RCC970-E3</strain>
    </source>
</reference>
<evidence type="ECO:0000313" key="6">
    <source>
        <dbReference type="Proteomes" id="UP000323011"/>
    </source>
</evidence>
<keyword evidence="6" id="KW-1185">Reference proteome</keyword>
<evidence type="ECO:0000313" key="8">
    <source>
        <dbReference type="Proteomes" id="UP000325113"/>
    </source>
</evidence>
<organism evidence="4 5">
    <name type="scientific">Cafeteria roenbergensis</name>
    <name type="common">Marine flagellate</name>
    <dbReference type="NCBI Taxonomy" id="33653"/>
    <lineage>
        <taxon>Eukaryota</taxon>
        <taxon>Sar</taxon>
        <taxon>Stramenopiles</taxon>
        <taxon>Bigyra</taxon>
        <taxon>Opalozoa</taxon>
        <taxon>Bicosoecida</taxon>
        <taxon>Cafeteriaceae</taxon>
        <taxon>Cafeteria</taxon>
    </lineage>
</organism>
<comment type="caution">
    <text evidence="4">The sequence shown here is derived from an EMBL/GenBank/DDBJ whole genome shotgun (WGS) entry which is preliminary data.</text>
</comment>
<accession>A0A5A8E2C0</accession>
<evidence type="ECO:0000313" key="7">
    <source>
        <dbReference type="Proteomes" id="UP000324907"/>
    </source>
</evidence>
<evidence type="ECO:0000313" key="5">
    <source>
        <dbReference type="Proteomes" id="UP000322899"/>
    </source>
</evidence>
<protein>
    <submittedName>
        <fullName evidence="4">Uncharacterized protein</fullName>
    </submittedName>
</protein>
<gene>
    <name evidence="4" type="ORF">FNF27_06212</name>
    <name evidence="3" type="ORF">FNF28_07041</name>
    <name evidence="1" type="ORF">FNF29_07209</name>
    <name evidence="2" type="ORF">FNF31_06756</name>
</gene>
<dbReference type="EMBL" id="VLTO01000051">
    <property type="protein sequence ID" value="KAA0171943.1"/>
    <property type="molecule type" value="Genomic_DNA"/>
</dbReference>
<dbReference type="Proteomes" id="UP000322899">
    <property type="component" value="Unassembled WGS sequence"/>
</dbReference>
<sequence>MEHARDALSVHWLALDAVGHRVRSLERRAQRATQVSESCLRSQRGELVSLVAKVQDQMRAVETDINAWLSTAGPAGLAKERHIEAGVAEIERRVDRAEATVRRADAALAYSVSGLGAASEGRGASRASVSALVDAAILGNAFASPSGGNGEARLAAIEARSEELALSSASRMLHGSEAHAAEKLASACRRAEAVAAGYRDSAMGHAGAARAASHNLHAQLEALEDAVHQARAAAARCSPAAASDGPAAAGGDSDGRLAEQAGRAAARADAAAVRARAVLSGQEGPFTGPADSQVGSASEAAEASRQRWLRVRMAAAAAEDSARMVLRG</sequence>
<dbReference type="Proteomes" id="UP000325113">
    <property type="component" value="Unassembled WGS sequence"/>
</dbReference>
<dbReference type="EMBL" id="VLTM01000111">
    <property type="protein sequence ID" value="KAA0151805.1"/>
    <property type="molecule type" value="Genomic_DNA"/>
</dbReference>
<dbReference type="Proteomes" id="UP000323011">
    <property type="component" value="Unassembled WGS sequence"/>
</dbReference>
<proteinExistence type="predicted"/>
<evidence type="ECO:0000313" key="3">
    <source>
        <dbReference type="EMBL" id="KAA0152454.1"/>
    </source>
</evidence>
<evidence type="ECO:0000313" key="2">
    <source>
        <dbReference type="EMBL" id="KAA0151805.1"/>
    </source>
</evidence>
<dbReference type="EMBL" id="VLTL01000208">
    <property type="protein sequence ID" value="KAA0152454.1"/>
    <property type="molecule type" value="Genomic_DNA"/>
</dbReference>
<evidence type="ECO:0000313" key="4">
    <source>
        <dbReference type="EMBL" id="KAA0171943.1"/>
    </source>
</evidence>